<accession>A0A5M6IS52</accession>
<dbReference type="SUPFAM" id="SSF103088">
    <property type="entry name" value="OmpA-like"/>
    <property type="match status" value="1"/>
</dbReference>
<name>A0A5M6IS52_9PROT</name>
<organism evidence="12 13">
    <name type="scientific">Rhodovastum atsumiense</name>
    <dbReference type="NCBI Taxonomy" id="504468"/>
    <lineage>
        <taxon>Bacteria</taxon>
        <taxon>Pseudomonadati</taxon>
        <taxon>Pseudomonadota</taxon>
        <taxon>Alphaproteobacteria</taxon>
        <taxon>Acetobacterales</taxon>
        <taxon>Acetobacteraceae</taxon>
        <taxon>Rhodovastum</taxon>
    </lineage>
</organism>
<keyword evidence="6" id="KW-0626">Porin</keyword>
<keyword evidence="7 9" id="KW-0472">Membrane</keyword>
<keyword evidence="13" id="KW-1185">Reference proteome</keyword>
<evidence type="ECO:0000256" key="3">
    <source>
        <dbReference type="ARBA" id="ARBA00022452"/>
    </source>
</evidence>
<dbReference type="GO" id="GO:0009279">
    <property type="term" value="C:cell outer membrane"/>
    <property type="evidence" value="ECO:0007669"/>
    <property type="project" value="UniProtKB-SubCell"/>
</dbReference>
<dbReference type="GO" id="GO:0006811">
    <property type="term" value="P:monoatomic ion transport"/>
    <property type="evidence" value="ECO:0007669"/>
    <property type="project" value="UniProtKB-KW"/>
</dbReference>
<evidence type="ECO:0000256" key="6">
    <source>
        <dbReference type="ARBA" id="ARBA00023114"/>
    </source>
</evidence>
<comment type="subcellular location">
    <subcellularLocation>
        <location evidence="1">Cell outer membrane</location>
        <topology evidence="1">Multi-pass membrane protein</topology>
    </subcellularLocation>
</comment>
<evidence type="ECO:0000256" key="2">
    <source>
        <dbReference type="ARBA" id="ARBA00022448"/>
    </source>
</evidence>
<evidence type="ECO:0000256" key="10">
    <source>
        <dbReference type="SAM" id="SignalP"/>
    </source>
</evidence>
<feature type="chain" id="PRO_5024428127" evidence="10">
    <location>
        <begin position="20"/>
        <end position="356"/>
    </location>
</feature>
<reference evidence="12 13" key="1">
    <citation type="submission" date="2019-09" db="EMBL/GenBank/DDBJ databases">
        <title>Genome sequence of Rhodovastum atsumiense, a diverse member of the Acetobacteraceae family of non-sulfur purple photosynthetic bacteria.</title>
        <authorList>
            <person name="Meyer T."/>
            <person name="Kyndt J."/>
        </authorList>
    </citation>
    <scope>NUCLEOTIDE SEQUENCE [LARGE SCALE GENOMIC DNA]</scope>
    <source>
        <strain evidence="12 13">DSM 21279</strain>
    </source>
</reference>
<dbReference type="Gene3D" id="2.40.160.20">
    <property type="match status" value="1"/>
</dbReference>
<dbReference type="OrthoDB" id="189250at2"/>
<dbReference type="InterPro" id="IPR036737">
    <property type="entry name" value="OmpA-like_sf"/>
</dbReference>
<dbReference type="Gene3D" id="3.30.1330.60">
    <property type="entry name" value="OmpA-like domain"/>
    <property type="match status" value="1"/>
</dbReference>
<dbReference type="InterPro" id="IPR050330">
    <property type="entry name" value="Bact_OuterMem_StrucFunc"/>
</dbReference>
<dbReference type="RefSeq" id="WP_150042175.1">
    <property type="nucleotide sequence ID" value="NZ_OW485601.1"/>
</dbReference>
<evidence type="ECO:0000256" key="4">
    <source>
        <dbReference type="ARBA" id="ARBA00022692"/>
    </source>
</evidence>
<dbReference type="InterPro" id="IPR011250">
    <property type="entry name" value="OMP/PagP_B-barrel"/>
</dbReference>
<comment type="caution">
    <text evidence="12">The sequence shown here is derived from an EMBL/GenBank/DDBJ whole genome shotgun (WGS) entry which is preliminary data.</text>
</comment>
<dbReference type="CDD" id="cd07185">
    <property type="entry name" value="OmpA_C-like"/>
    <property type="match status" value="1"/>
</dbReference>
<feature type="domain" description="OmpA-like" evidence="11">
    <location>
        <begin position="242"/>
        <end position="356"/>
    </location>
</feature>
<keyword evidence="5" id="KW-0406">Ion transport</keyword>
<dbReference type="PRINTS" id="PR01021">
    <property type="entry name" value="OMPADOMAIN"/>
</dbReference>
<evidence type="ECO:0000256" key="1">
    <source>
        <dbReference type="ARBA" id="ARBA00004571"/>
    </source>
</evidence>
<keyword evidence="10" id="KW-0732">Signal</keyword>
<evidence type="ECO:0000313" key="13">
    <source>
        <dbReference type="Proteomes" id="UP000325255"/>
    </source>
</evidence>
<evidence type="ECO:0000256" key="7">
    <source>
        <dbReference type="ARBA" id="ARBA00023136"/>
    </source>
</evidence>
<dbReference type="AlphaFoldDB" id="A0A5M6IS52"/>
<evidence type="ECO:0000259" key="11">
    <source>
        <dbReference type="PROSITE" id="PS51123"/>
    </source>
</evidence>
<keyword evidence="2" id="KW-0813">Transport</keyword>
<dbReference type="Pfam" id="PF00691">
    <property type="entry name" value="OmpA"/>
    <property type="match status" value="1"/>
</dbReference>
<feature type="signal peptide" evidence="10">
    <location>
        <begin position="1"/>
        <end position="19"/>
    </location>
</feature>
<dbReference type="GO" id="GO:0046930">
    <property type="term" value="C:pore complex"/>
    <property type="evidence" value="ECO:0007669"/>
    <property type="project" value="UniProtKB-KW"/>
</dbReference>
<keyword evidence="4" id="KW-0812">Transmembrane</keyword>
<dbReference type="PANTHER" id="PTHR30329:SF21">
    <property type="entry name" value="LIPOPROTEIN YIAD-RELATED"/>
    <property type="match status" value="1"/>
</dbReference>
<dbReference type="EMBL" id="VWPK01000028">
    <property type="protein sequence ID" value="KAA5610739.1"/>
    <property type="molecule type" value="Genomic_DNA"/>
</dbReference>
<sequence length="356" mass="37584">MKRALLATTLIALPLAARAQPIEGLYVGGGAGANWLEQERIRSSTVGGVSVRLPGDQRLNFDPGFAAVGSVGWGFGNGVRLELEGSYRRNGANKGSVPTGVTALGGDQKTYGAMANVLFDMDIGSPYVFPYLGAGAGYQWLEQRSWQVAGGTQQSWSGTQGGFAYQAIAGTAFPVPWVVGLSATLEYRFLGVNGKQGYSGPGGLHVITSDQHNHSALVGLRYAFNVTPPAGAVAPVPAPVTAPAPAPTRSYLVFFDWNSAALTDRARQIVAEAAQATTRVQVTRIEVAGHADKTGTAAYNQRLSLQRAEVVAAELVRNGVPRQAITVQGFGETRPLVPTAEGVREPQNRRVEIVLK</sequence>
<keyword evidence="3" id="KW-1134">Transmembrane beta strand</keyword>
<proteinExistence type="predicted"/>
<evidence type="ECO:0000256" key="9">
    <source>
        <dbReference type="PROSITE-ProRule" id="PRU00473"/>
    </source>
</evidence>
<dbReference type="Proteomes" id="UP000325255">
    <property type="component" value="Unassembled WGS sequence"/>
</dbReference>
<dbReference type="SUPFAM" id="SSF56925">
    <property type="entry name" value="OMPA-like"/>
    <property type="match status" value="1"/>
</dbReference>
<protein>
    <submittedName>
        <fullName evidence="12">OmpA family protein</fullName>
    </submittedName>
</protein>
<keyword evidence="8" id="KW-0998">Cell outer membrane</keyword>
<dbReference type="PROSITE" id="PS51123">
    <property type="entry name" value="OMPA_2"/>
    <property type="match status" value="1"/>
</dbReference>
<dbReference type="PANTHER" id="PTHR30329">
    <property type="entry name" value="STATOR ELEMENT OF FLAGELLAR MOTOR COMPLEX"/>
    <property type="match status" value="1"/>
</dbReference>
<dbReference type="GO" id="GO:0015288">
    <property type="term" value="F:porin activity"/>
    <property type="evidence" value="ECO:0007669"/>
    <property type="project" value="UniProtKB-KW"/>
</dbReference>
<evidence type="ECO:0000256" key="8">
    <source>
        <dbReference type="ARBA" id="ARBA00023237"/>
    </source>
</evidence>
<dbReference type="InterPro" id="IPR006664">
    <property type="entry name" value="OMP_bac"/>
</dbReference>
<evidence type="ECO:0000313" key="12">
    <source>
        <dbReference type="EMBL" id="KAA5610739.1"/>
    </source>
</evidence>
<gene>
    <name evidence="12" type="ORF">F1189_17590</name>
</gene>
<dbReference type="InterPro" id="IPR006665">
    <property type="entry name" value="OmpA-like"/>
</dbReference>
<evidence type="ECO:0000256" key="5">
    <source>
        <dbReference type="ARBA" id="ARBA00023065"/>
    </source>
</evidence>